<dbReference type="GO" id="GO:0006888">
    <property type="term" value="P:endoplasmic reticulum to Golgi vesicle-mediated transport"/>
    <property type="evidence" value="ECO:0007669"/>
    <property type="project" value="TreeGrafter"/>
</dbReference>
<keyword evidence="3" id="KW-0489">Methyltransferase</keyword>
<evidence type="ECO:0000259" key="2">
    <source>
        <dbReference type="Pfam" id="PF05050"/>
    </source>
</evidence>
<gene>
    <name evidence="3" type="ORF">QPJ95_05110</name>
</gene>
<dbReference type="PANTHER" id="PTHR34009">
    <property type="entry name" value="PROTEIN STAR"/>
    <property type="match status" value="1"/>
</dbReference>
<dbReference type="PANTHER" id="PTHR34009:SF2">
    <property type="entry name" value="PROTEIN STAR"/>
    <property type="match status" value="1"/>
</dbReference>
<dbReference type="SUPFAM" id="SSF53474">
    <property type="entry name" value="alpha/beta-Hydrolases"/>
    <property type="match status" value="1"/>
</dbReference>
<dbReference type="Proteomes" id="UP001238334">
    <property type="component" value="Chromosome"/>
</dbReference>
<feature type="domain" description="Methyltransferase FkbM" evidence="2">
    <location>
        <begin position="615"/>
        <end position="781"/>
    </location>
</feature>
<dbReference type="GO" id="GO:0005737">
    <property type="term" value="C:cytoplasm"/>
    <property type="evidence" value="ECO:0007669"/>
    <property type="project" value="GOC"/>
</dbReference>
<dbReference type="InterPro" id="IPR053202">
    <property type="entry name" value="EGF_Rcpt_Signaling_Reg"/>
</dbReference>
<keyword evidence="4" id="KW-1185">Reference proteome</keyword>
<dbReference type="GO" id="GO:0005886">
    <property type="term" value="C:plasma membrane"/>
    <property type="evidence" value="ECO:0007669"/>
    <property type="project" value="TreeGrafter"/>
</dbReference>
<dbReference type="GO" id="GO:0032259">
    <property type="term" value="P:methylation"/>
    <property type="evidence" value="ECO:0007669"/>
    <property type="project" value="UniProtKB-KW"/>
</dbReference>
<dbReference type="EMBL" id="CP127247">
    <property type="protein sequence ID" value="WIY26306.1"/>
    <property type="molecule type" value="Genomic_DNA"/>
</dbReference>
<dbReference type="NCBIfam" id="TIGR01444">
    <property type="entry name" value="fkbM_fam"/>
    <property type="match status" value="1"/>
</dbReference>
<dbReference type="SUPFAM" id="SSF53335">
    <property type="entry name" value="S-adenosyl-L-methionine-dependent methyltransferases"/>
    <property type="match status" value="1"/>
</dbReference>
<dbReference type="InterPro" id="IPR029058">
    <property type="entry name" value="AB_hydrolase_fold"/>
</dbReference>
<reference evidence="3 4" key="1">
    <citation type="submission" date="2023-06" db="EMBL/GenBank/DDBJ databases">
        <title>Parasedimentitalea psychrophila sp. nov., a psychrophilic bacterium isolated from deep-sea sediment.</title>
        <authorList>
            <person name="Li A."/>
        </authorList>
    </citation>
    <scope>NUCLEOTIDE SEQUENCE [LARGE SCALE GENOMIC DNA]</scope>
    <source>
        <strain evidence="3 4">QS115</strain>
    </source>
</reference>
<sequence>MTALFETNSISQAAKAGNFWLKGTNCDLVAELRSETLLVTFDNLASINERPETPPWGPWLGPRAKALGYSILGVQSHHKDWYRTSEPPEQISGLQASGFFDRFKHIVFTGTSMGGFAALSFAGLVPSARVLAFSPQSTLNRDIAPFESRYPYPHRKFDWQSPEYLDAAEHVGAIASGHVFFDPRIQEDRLHAERLQSPSLTQVRIPFAGHTLIRVIVKADALDHLLTSYPATGELDATFFRLMRNKRQNEHWARPFLAAVAARGDSPLTRRACDILSQQHDHRFARRLRKKLTAPAKAKPAPPVTDRFADPGLEEAAIRRSIPVFINSYNQLTYLRDTVEWFAKHGFENVTVLDNQSEFPALLDYLDSDLLRATAKPVQLPENMGPRRALAEAAKDPDTDSGFIFTDPDLALPQAPAADMLKVMLSAGRRHGFRKVGLALSLDPEIIDLDRVTYNTRTVGQVEKKYWTQAVEDGVFRATTDTTFFLYVPQDGDARRFNDFGLRQAKIPAIRVGREGFVAIHRPWLFNDTIDEAEQAYYFEAAKAHSTFVAAQKTIGTKMNLSDPKGAGSIAGAAPKGKSAASSSGQSDRKMRAAMKTFILEAFAKSCTKPATLIQVGANDGKMADPVFPYLSRDGWQGVMVEPHPIYFSELSALHRERPGLKLFNVAVSTEPGEMNLFHLNEAARDRYPHGLRGCASLNRDRMVDALRRGHRRKKTEIQDDDIAVTTVPVRRLDDVLREAAVAEADILVIDVEGHEIQVLDSFDPAAMGFKMAIVECNGPDVKLEADIAERLNRAGLSVTRFGDDLIGIRDGAIQVPVESISGLLGLPKIGRQ</sequence>
<evidence type="ECO:0000256" key="1">
    <source>
        <dbReference type="SAM" id="MobiDB-lite"/>
    </source>
</evidence>
<dbReference type="Gene3D" id="3.40.50.150">
    <property type="entry name" value="Vaccinia Virus protein VP39"/>
    <property type="match status" value="1"/>
</dbReference>
<name>A0A9Y2L085_9RHOB</name>
<organism evidence="3 4">
    <name type="scientific">Parasedimentitalea psychrophila</name>
    <dbReference type="NCBI Taxonomy" id="2997337"/>
    <lineage>
        <taxon>Bacteria</taxon>
        <taxon>Pseudomonadati</taxon>
        <taxon>Pseudomonadota</taxon>
        <taxon>Alphaproteobacteria</taxon>
        <taxon>Rhodobacterales</taxon>
        <taxon>Paracoccaceae</taxon>
        <taxon>Parasedimentitalea</taxon>
    </lineage>
</organism>
<dbReference type="Pfam" id="PF05050">
    <property type="entry name" value="Methyltransf_21"/>
    <property type="match status" value="1"/>
</dbReference>
<dbReference type="InterPro" id="IPR006342">
    <property type="entry name" value="FkbM_mtfrase"/>
</dbReference>
<dbReference type="GO" id="GO:0016197">
    <property type="term" value="P:endosomal transport"/>
    <property type="evidence" value="ECO:0007669"/>
    <property type="project" value="TreeGrafter"/>
</dbReference>
<evidence type="ECO:0000313" key="4">
    <source>
        <dbReference type="Proteomes" id="UP001238334"/>
    </source>
</evidence>
<accession>A0A9Y2L085</accession>
<protein>
    <submittedName>
        <fullName evidence="3">FkbM family methyltransferase</fullName>
    </submittedName>
</protein>
<feature type="compositionally biased region" description="Low complexity" evidence="1">
    <location>
        <begin position="566"/>
        <end position="586"/>
    </location>
</feature>
<feature type="region of interest" description="Disordered" evidence="1">
    <location>
        <begin position="566"/>
        <end position="588"/>
    </location>
</feature>
<proteinExistence type="predicted"/>
<dbReference type="InterPro" id="IPR029063">
    <property type="entry name" value="SAM-dependent_MTases_sf"/>
</dbReference>
<dbReference type="RefSeq" id="WP_270918567.1">
    <property type="nucleotide sequence ID" value="NZ_CP127247.1"/>
</dbReference>
<dbReference type="KEGG" id="ppso:QPJ95_05110"/>
<dbReference type="GO" id="GO:0008168">
    <property type="term" value="F:methyltransferase activity"/>
    <property type="evidence" value="ECO:0007669"/>
    <property type="project" value="UniProtKB-KW"/>
</dbReference>
<keyword evidence="3" id="KW-0808">Transferase</keyword>
<evidence type="ECO:0000313" key="3">
    <source>
        <dbReference type="EMBL" id="WIY26306.1"/>
    </source>
</evidence>
<dbReference type="AlphaFoldDB" id="A0A9Y2L085"/>